<evidence type="ECO:0000313" key="3">
    <source>
        <dbReference type="Proteomes" id="UP000180036"/>
    </source>
</evidence>
<dbReference type="EMBL" id="MOEA01000005">
    <property type="protein sequence ID" value="OIK19409.1"/>
    <property type="molecule type" value="Genomic_DNA"/>
</dbReference>
<evidence type="ECO:0000259" key="1">
    <source>
        <dbReference type="Pfam" id="PF06114"/>
    </source>
</evidence>
<evidence type="ECO:0000313" key="2">
    <source>
        <dbReference type="EMBL" id="OIK19409.1"/>
    </source>
</evidence>
<dbReference type="Proteomes" id="UP000180036">
    <property type="component" value="Unassembled WGS sequence"/>
</dbReference>
<accession>A0AAP7N5K1</accession>
<gene>
    <name evidence="2" type="ORF">BKP66_17290</name>
</gene>
<reference evidence="2 3" key="1">
    <citation type="submission" date="2016-10" db="EMBL/GenBank/DDBJ databases">
        <authorList>
            <person name="Marach S."/>
            <person name="Prathuangwong S."/>
            <person name="Takikawa Y."/>
            <person name="Dohra H."/>
        </authorList>
    </citation>
    <scope>NUCLEOTIDE SEQUENCE [LARGE SCALE GENOMIC DNA]</scope>
    <source>
        <strain evidence="2 3">K2</strain>
    </source>
</reference>
<dbReference type="InterPro" id="IPR010359">
    <property type="entry name" value="IrrE_HExxH"/>
</dbReference>
<dbReference type="AlphaFoldDB" id="A0AAP7N5K1"/>
<comment type="caution">
    <text evidence="2">The sequence shown here is derived from an EMBL/GenBank/DDBJ whole genome shotgun (WGS) entry which is preliminary data.</text>
</comment>
<sequence length="168" mass="20323">MSIQLSYLEEEVKKIYYKLNIETPEDIDLERIAAAFRIWLHYEQRESCMFQINGEYSVVLDARASPQEQWQDFVHELGHVIKHCGNQFNMNRMFRQLQEYQANSFMYHFCVPSFMLEKISLPRMKSEVIKLIGDTFNVTYQFAAKRLDMYTRKQFSFLMYKQLFKTIH</sequence>
<dbReference type="Pfam" id="PF06114">
    <property type="entry name" value="Peptidase_M78"/>
    <property type="match status" value="1"/>
</dbReference>
<dbReference type="Gene3D" id="1.10.10.2910">
    <property type="match status" value="1"/>
</dbReference>
<organism evidence="2 3">
    <name type="scientific">Bacillus amyloliquefaciens</name>
    <name type="common">Bacillus velezensis</name>
    <dbReference type="NCBI Taxonomy" id="1390"/>
    <lineage>
        <taxon>Bacteria</taxon>
        <taxon>Bacillati</taxon>
        <taxon>Bacillota</taxon>
        <taxon>Bacilli</taxon>
        <taxon>Bacillales</taxon>
        <taxon>Bacillaceae</taxon>
        <taxon>Bacillus</taxon>
        <taxon>Bacillus amyloliquefaciens group</taxon>
    </lineage>
</organism>
<feature type="domain" description="IrrE N-terminal-like" evidence="1">
    <location>
        <begin position="51"/>
        <end position="147"/>
    </location>
</feature>
<proteinExistence type="predicted"/>
<dbReference type="RefSeq" id="WP_003155936.1">
    <property type="nucleotide sequence ID" value="NZ_CP071042.1"/>
</dbReference>
<protein>
    <submittedName>
        <fullName evidence="2">Phage portal protein</fullName>
    </submittedName>
</protein>
<name>A0AAP7N5K1_BACAM</name>